<gene>
    <name evidence="2" type="ORF">BN9_116250</name>
</gene>
<proteinExistence type="predicted"/>
<dbReference type="AlphaFoldDB" id="A0A024GT39"/>
<evidence type="ECO:0000256" key="1">
    <source>
        <dbReference type="SAM" id="SignalP"/>
    </source>
</evidence>
<reference evidence="2 3" key="1">
    <citation type="submission" date="2012-05" db="EMBL/GenBank/DDBJ databases">
        <title>Recombination and specialization in a pathogen metapopulation.</title>
        <authorList>
            <person name="Gardiner A."/>
            <person name="Kemen E."/>
            <person name="Schultz-Larsen T."/>
            <person name="MacLean D."/>
            <person name="Van Oosterhout C."/>
            <person name="Jones J.D.G."/>
        </authorList>
    </citation>
    <scope>NUCLEOTIDE SEQUENCE [LARGE SCALE GENOMIC DNA]</scope>
    <source>
        <strain evidence="2 3">Ac Nc2</strain>
    </source>
</reference>
<protein>
    <submittedName>
        <fullName evidence="2">Uncharacterized protein</fullName>
    </submittedName>
</protein>
<feature type="signal peptide" evidence="1">
    <location>
        <begin position="1"/>
        <end position="20"/>
    </location>
</feature>
<accession>A0A024GT39</accession>
<dbReference type="EMBL" id="CAIX01000393">
    <property type="protein sequence ID" value="CCI50112.1"/>
    <property type="molecule type" value="Genomic_DNA"/>
</dbReference>
<keyword evidence="1" id="KW-0732">Signal</keyword>
<comment type="caution">
    <text evidence="2">The sequence shown here is derived from an EMBL/GenBank/DDBJ whole genome shotgun (WGS) entry which is preliminary data.</text>
</comment>
<evidence type="ECO:0000313" key="3">
    <source>
        <dbReference type="Proteomes" id="UP000053237"/>
    </source>
</evidence>
<dbReference type="Proteomes" id="UP000053237">
    <property type="component" value="Unassembled WGS sequence"/>
</dbReference>
<dbReference type="InParanoid" id="A0A024GT39"/>
<keyword evidence="3" id="KW-1185">Reference proteome</keyword>
<organism evidence="2 3">
    <name type="scientific">Albugo candida</name>
    <dbReference type="NCBI Taxonomy" id="65357"/>
    <lineage>
        <taxon>Eukaryota</taxon>
        <taxon>Sar</taxon>
        <taxon>Stramenopiles</taxon>
        <taxon>Oomycota</taxon>
        <taxon>Peronosporomycetes</taxon>
        <taxon>Albuginales</taxon>
        <taxon>Albuginaceae</taxon>
        <taxon>Albugo</taxon>
    </lineage>
</organism>
<sequence>MVSPALFFATSTVFVLQTLAANPVYDPTTKNMTWHDTKWNDQQMLVFMPSHFCSLHPLNEIVRVSFVYKCIAAGPRHGSDGFLNQQCKKSFDDLHATVLQSLQIPIMGELFSGALAFDGGILGKFGLSTDQEVILFLIYNYEANHACDKYK</sequence>
<feature type="chain" id="PRO_5001532616" evidence="1">
    <location>
        <begin position="21"/>
        <end position="151"/>
    </location>
</feature>
<name>A0A024GT39_9STRA</name>
<evidence type="ECO:0000313" key="2">
    <source>
        <dbReference type="EMBL" id="CCI50112.1"/>
    </source>
</evidence>